<reference evidence="3" key="1">
    <citation type="submission" date="2025-08" db="UniProtKB">
        <authorList>
            <consortium name="RefSeq"/>
        </authorList>
    </citation>
    <scope>IDENTIFICATION</scope>
</reference>
<dbReference type="InterPro" id="IPR012677">
    <property type="entry name" value="Nucleotide-bd_a/b_plait_sf"/>
</dbReference>
<dbReference type="GO" id="GO:0003676">
    <property type="term" value="F:nucleic acid binding"/>
    <property type="evidence" value="ECO:0007669"/>
    <property type="project" value="InterPro"/>
</dbReference>
<proteinExistence type="predicted"/>
<protein>
    <submittedName>
        <fullName evidence="3">RNA-binding protein 43</fullName>
    </submittedName>
</protein>
<evidence type="ECO:0000259" key="1">
    <source>
        <dbReference type="Pfam" id="PF23222"/>
    </source>
</evidence>
<dbReference type="PANTHER" id="PTHR15225:SF8">
    <property type="entry name" value="RNA-BINDING PROTEIN 43"/>
    <property type="match status" value="1"/>
</dbReference>
<evidence type="ECO:0000313" key="3">
    <source>
        <dbReference type="RefSeq" id="XP_004870061.1"/>
    </source>
</evidence>
<organism evidence="2 3">
    <name type="scientific">Heterocephalus glaber</name>
    <name type="common">Naked mole rat</name>
    <dbReference type="NCBI Taxonomy" id="10181"/>
    <lineage>
        <taxon>Eukaryota</taxon>
        <taxon>Metazoa</taxon>
        <taxon>Chordata</taxon>
        <taxon>Craniata</taxon>
        <taxon>Vertebrata</taxon>
        <taxon>Euteleostomi</taxon>
        <taxon>Mammalia</taxon>
        <taxon>Eutheria</taxon>
        <taxon>Euarchontoglires</taxon>
        <taxon>Glires</taxon>
        <taxon>Rodentia</taxon>
        <taxon>Hystricomorpha</taxon>
        <taxon>Bathyergidae</taxon>
        <taxon>Heterocephalus</taxon>
    </lineage>
</organism>
<dbReference type="SUPFAM" id="SSF54928">
    <property type="entry name" value="RNA-binding domain, RBD"/>
    <property type="match status" value="1"/>
</dbReference>
<dbReference type="RefSeq" id="XP_004870061.1">
    <property type="nucleotide sequence ID" value="XM_004870004.2"/>
</dbReference>
<dbReference type="PANTHER" id="PTHR15225">
    <property type="entry name" value="INTERFERON-INDUCED PROTEIN 35/NMI N-MYC/STAT INTERACTING PROTEIN"/>
    <property type="match status" value="1"/>
</dbReference>
<dbReference type="AlphaFoldDB" id="A0AAX6Q8L2"/>
<dbReference type="CTD" id="375287"/>
<feature type="domain" description="PAR14-like first RRM" evidence="1">
    <location>
        <begin position="51"/>
        <end position="116"/>
    </location>
</feature>
<evidence type="ECO:0000313" key="2">
    <source>
        <dbReference type="Proteomes" id="UP000694906"/>
    </source>
</evidence>
<name>A0AAX6Q8L2_HETGA</name>
<accession>A0AAX6Q8L2</accession>
<dbReference type="Gene3D" id="3.30.70.330">
    <property type="match status" value="1"/>
</dbReference>
<sequence>MEDDRRRAAAVGVSSVSFLCWASASTVKECRASERTVIVAGLPVGLFSDQQLATLVKNYFQGMKTEGGEVEDVIYPTRIKGVAYVMFKERKVAKSVTRQRKHHLAVKAGHAQLTVSRFSEKVFNSVKATLDLSVFRSRIVLESLIMDLKKKIPNLSFSSLELSGTITVEGSFLAIKKLSESLLSKASSVLEKSTNFISEGRKWSRQSFKRSLQRSDNLVETLQTSVPETSRRGEVLVLDTDVFLYLKHKCGVYETRLNQYHILSQERVDGEVTTICLKNAQVGSQPSNVQHMRELIEGLSQALSFELRKESFIFGEKKNITKRNIEWACEQLHSRFSKVLINFYRTHIDIIGSSSDVYQFKNEVMKLIGQKVS</sequence>
<gene>
    <name evidence="3" type="primary">Rbm43</name>
</gene>
<dbReference type="GeneID" id="101717303"/>
<dbReference type="KEGG" id="hgl:101717303"/>
<keyword evidence="2" id="KW-1185">Reference proteome</keyword>
<dbReference type="InterPro" id="IPR057051">
    <property type="entry name" value="PARP14_RPM_1"/>
</dbReference>
<dbReference type="InterPro" id="IPR035979">
    <property type="entry name" value="RBD_domain_sf"/>
</dbReference>
<dbReference type="Proteomes" id="UP000694906">
    <property type="component" value="Unplaced"/>
</dbReference>
<dbReference type="Pfam" id="PF23222">
    <property type="entry name" value="RRM_PARP14_1"/>
    <property type="match status" value="1"/>
</dbReference>